<evidence type="ECO:0000313" key="2">
    <source>
        <dbReference type="Proteomes" id="UP000240974"/>
    </source>
</evidence>
<proteinExistence type="predicted"/>
<dbReference type="EMBL" id="PYLQ01000006">
    <property type="protein sequence ID" value="PST41912.1"/>
    <property type="molecule type" value="Genomic_DNA"/>
</dbReference>
<reference evidence="1 2" key="1">
    <citation type="journal article" date="2019" name="Int. J. Syst. Evol. Microbiol.">
        <title>Faecalibacillus intestinalis gen. nov., sp. nov. and Faecalibacillus faecis sp. nov., isolated from human faeces.</title>
        <authorList>
            <person name="Seo B."/>
            <person name="Jeon K."/>
            <person name="Baek I."/>
            <person name="Lee Y.M."/>
            <person name="Baek K."/>
            <person name="Ko G."/>
        </authorList>
    </citation>
    <scope>NUCLEOTIDE SEQUENCE [LARGE SCALE GENOMIC DNA]</scope>
    <source>
        <strain evidence="1 2">SNUG30099</strain>
    </source>
</reference>
<dbReference type="AlphaFoldDB" id="A0A2T3G344"/>
<comment type="caution">
    <text evidence="1">The sequence shown here is derived from an EMBL/GenBank/DDBJ whole genome shotgun (WGS) entry which is preliminary data.</text>
</comment>
<keyword evidence="2" id="KW-1185">Reference proteome</keyword>
<gene>
    <name evidence="1" type="ORF">C7U54_06125</name>
</gene>
<sequence length="119" mass="13679">MSNEYASLKHDLKLTYLNSNDQSVGMFHLNDLGPSFDGDPLFALQVSLALATIEAELYPTLNDGVNYMFYQTYENVDQIIVGEHVKTQEELDEMKRDRDFVLNSGKLNYEDTFRDEADK</sequence>
<evidence type="ECO:0000313" key="1">
    <source>
        <dbReference type="EMBL" id="PST41912.1"/>
    </source>
</evidence>
<organism evidence="1 2">
    <name type="scientific">Faecalibacillus intestinalis</name>
    <dbReference type="NCBI Taxonomy" id="1982626"/>
    <lineage>
        <taxon>Bacteria</taxon>
        <taxon>Bacillati</taxon>
        <taxon>Bacillota</taxon>
        <taxon>Erysipelotrichia</taxon>
        <taxon>Erysipelotrichales</taxon>
        <taxon>Coprobacillaceae</taxon>
        <taxon>Faecalibacillus</taxon>
    </lineage>
</organism>
<protein>
    <submittedName>
        <fullName evidence="1">Uncharacterized protein</fullName>
    </submittedName>
</protein>
<dbReference type="RefSeq" id="WP_107029658.1">
    <property type="nucleotide sequence ID" value="NZ_PYLQ01000006.1"/>
</dbReference>
<accession>A0A2T3G344</accession>
<name>A0A2T3G344_9FIRM</name>
<dbReference type="Proteomes" id="UP000240974">
    <property type="component" value="Unassembled WGS sequence"/>
</dbReference>